<dbReference type="GeneID" id="85496458"/>
<gene>
    <name evidence="2" type="ORF">CcaverHIS019_0502160</name>
</gene>
<accession>A0AA48L607</accession>
<name>A0AA48L607_9TREE</name>
<evidence type="ECO:0000313" key="2">
    <source>
        <dbReference type="EMBL" id="BEI92588.1"/>
    </source>
</evidence>
<organism evidence="2 3">
    <name type="scientific">Cutaneotrichosporon cavernicola</name>
    <dbReference type="NCBI Taxonomy" id="279322"/>
    <lineage>
        <taxon>Eukaryota</taxon>
        <taxon>Fungi</taxon>
        <taxon>Dikarya</taxon>
        <taxon>Basidiomycota</taxon>
        <taxon>Agaricomycotina</taxon>
        <taxon>Tremellomycetes</taxon>
        <taxon>Trichosporonales</taxon>
        <taxon>Trichosporonaceae</taxon>
        <taxon>Cutaneotrichosporon</taxon>
    </lineage>
</organism>
<protein>
    <submittedName>
        <fullName evidence="2">Uncharacterized protein</fullName>
    </submittedName>
</protein>
<dbReference type="EMBL" id="AP028216">
    <property type="protein sequence ID" value="BEI92588.1"/>
    <property type="molecule type" value="Genomic_DNA"/>
</dbReference>
<sequence length="78" mass="9137">MLGVFRSIIKWIRSPCGGGNRDDGLIWVDPELDRSFRGPTDNLTYVRPLRDPHFRVVNGRQMGVEPHPSHRMRRVHFK</sequence>
<evidence type="ECO:0000313" key="3">
    <source>
        <dbReference type="Proteomes" id="UP001233271"/>
    </source>
</evidence>
<dbReference type="RefSeq" id="XP_060457853.1">
    <property type="nucleotide sequence ID" value="XM_060601351.1"/>
</dbReference>
<proteinExistence type="predicted"/>
<evidence type="ECO:0000256" key="1">
    <source>
        <dbReference type="SAM" id="MobiDB-lite"/>
    </source>
</evidence>
<reference evidence="2" key="1">
    <citation type="journal article" date="2023" name="BMC Genomics">
        <title>Chromosome-level genome assemblies of Cutaneotrichosporon spp. (Trichosporonales, Basidiomycota) reveal imbalanced evolution between nucleotide sequences and chromosome synteny.</title>
        <authorList>
            <person name="Kobayashi Y."/>
            <person name="Kayamori A."/>
            <person name="Aoki K."/>
            <person name="Shiwa Y."/>
            <person name="Matsutani M."/>
            <person name="Fujita N."/>
            <person name="Sugita T."/>
            <person name="Iwasaki W."/>
            <person name="Tanaka N."/>
            <person name="Takashima M."/>
        </authorList>
    </citation>
    <scope>NUCLEOTIDE SEQUENCE</scope>
    <source>
        <strain evidence="2">HIS019</strain>
    </source>
</reference>
<feature type="region of interest" description="Disordered" evidence="1">
    <location>
        <begin position="59"/>
        <end position="78"/>
    </location>
</feature>
<feature type="compositionally biased region" description="Basic residues" evidence="1">
    <location>
        <begin position="69"/>
        <end position="78"/>
    </location>
</feature>
<keyword evidence="3" id="KW-1185">Reference proteome</keyword>
<dbReference type="Proteomes" id="UP001233271">
    <property type="component" value="Chromosome 5"/>
</dbReference>
<dbReference type="KEGG" id="ccac:CcaHIS019_0502160"/>
<dbReference type="AlphaFoldDB" id="A0AA48L607"/>